<evidence type="ECO:0000256" key="2">
    <source>
        <dbReference type="ARBA" id="ARBA00022527"/>
    </source>
</evidence>
<dbReference type="InterPro" id="IPR011009">
    <property type="entry name" value="Kinase-like_dom_sf"/>
</dbReference>
<evidence type="ECO:0000313" key="10">
    <source>
        <dbReference type="Proteomes" id="UP001597168"/>
    </source>
</evidence>
<feature type="domain" description="Protein kinase" evidence="8">
    <location>
        <begin position="6"/>
        <end position="255"/>
    </location>
</feature>
<comment type="caution">
    <text evidence="9">The sequence shown here is derived from an EMBL/GenBank/DDBJ whole genome shotgun (WGS) entry which is preliminary data.</text>
</comment>
<proteinExistence type="predicted"/>
<keyword evidence="4" id="KW-0547">Nucleotide-binding</keyword>
<feature type="region of interest" description="Disordered" evidence="7">
    <location>
        <begin position="289"/>
        <end position="443"/>
    </location>
</feature>
<evidence type="ECO:0000256" key="7">
    <source>
        <dbReference type="SAM" id="MobiDB-lite"/>
    </source>
</evidence>
<feature type="compositionally biased region" description="Low complexity" evidence="7">
    <location>
        <begin position="330"/>
        <end position="368"/>
    </location>
</feature>
<evidence type="ECO:0000313" key="9">
    <source>
        <dbReference type="EMBL" id="MFD1150617.1"/>
    </source>
</evidence>
<evidence type="ECO:0000259" key="8">
    <source>
        <dbReference type="PROSITE" id="PS50011"/>
    </source>
</evidence>
<keyword evidence="10" id="KW-1185">Reference proteome</keyword>
<dbReference type="GO" id="GO:0004674">
    <property type="term" value="F:protein serine/threonine kinase activity"/>
    <property type="evidence" value="ECO:0007669"/>
    <property type="project" value="UniProtKB-KW"/>
</dbReference>
<dbReference type="SUPFAM" id="SSF56112">
    <property type="entry name" value="Protein kinase-like (PK-like)"/>
    <property type="match status" value="1"/>
</dbReference>
<dbReference type="PANTHER" id="PTHR43289">
    <property type="entry name" value="MITOGEN-ACTIVATED PROTEIN KINASE KINASE KINASE 20-RELATED"/>
    <property type="match status" value="1"/>
</dbReference>
<dbReference type="SMART" id="SM00220">
    <property type="entry name" value="S_TKc"/>
    <property type="match status" value="1"/>
</dbReference>
<evidence type="ECO:0000256" key="3">
    <source>
        <dbReference type="ARBA" id="ARBA00022679"/>
    </source>
</evidence>
<evidence type="ECO:0000256" key="4">
    <source>
        <dbReference type="ARBA" id="ARBA00022741"/>
    </source>
</evidence>
<feature type="compositionally biased region" description="Gly residues" evidence="7">
    <location>
        <begin position="386"/>
        <end position="400"/>
    </location>
</feature>
<dbReference type="Pfam" id="PF00069">
    <property type="entry name" value="Pkinase"/>
    <property type="match status" value="1"/>
</dbReference>
<protein>
    <recommendedName>
        <fullName evidence="1">non-specific serine/threonine protein kinase</fullName>
        <ecNumber evidence="1">2.7.11.1</ecNumber>
    </recommendedName>
</protein>
<evidence type="ECO:0000256" key="1">
    <source>
        <dbReference type="ARBA" id="ARBA00012513"/>
    </source>
</evidence>
<keyword evidence="3" id="KW-0808">Transferase</keyword>
<keyword evidence="6" id="KW-0067">ATP-binding</keyword>
<feature type="compositionally biased region" description="Pro residues" evidence="7">
    <location>
        <begin position="306"/>
        <end position="326"/>
    </location>
</feature>
<organism evidence="9 10">
    <name type="scientific">Saccharothrix hoggarensis</name>
    <dbReference type="NCBI Taxonomy" id="913853"/>
    <lineage>
        <taxon>Bacteria</taxon>
        <taxon>Bacillati</taxon>
        <taxon>Actinomycetota</taxon>
        <taxon>Actinomycetes</taxon>
        <taxon>Pseudonocardiales</taxon>
        <taxon>Pseudonocardiaceae</taxon>
        <taxon>Saccharothrix</taxon>
    </lineage>
</organism>
<gene>
    <name evidence="9" type="ORF">ACFQ3T_26090</name>
</gene>
<accession>A0ABW3R0I2</accession>
<feature type="compositionally biased region" description="Low complexity" evidence="7">
    <location>
        <begin position="375"/>
        <end position="385"/>
    </location>
</feature>
<dbReference type="PROSITE" id="PS50011">
    <property type="entry name" value="PROTEIN_KINASE_DOM"/>
    <property type="match status" value="1"/>
</dbReference>
<dbReference type="EMBL" id="JBHTLK010000170">
    <property type="protein sequence ID" value="MFD1150617.1"/>
    <property type="molecule type" value="Genomic_DNA"/>
</dbReference>
<dbReference type="Gene3D" id="1.10.510.10">
    <property type="entry name" value="Transferase(Phosphotransferase) domain 1"/>
    <property type="match status" value="1"/>
</dbReference>
<dbReference type="InterPro" id="IPR000719">
    <property type="entry name" value="Prot_kinase_dom"/>
</dbReference>
<feature type="compositionally biased region" description="Low complexity" evidence="7">
    <location>
        <begin position="289"/>
        <end position="305"/>
    </location>
</feature>
<dbReference type="PANTHER" id="PTHR43289:SF6">
    <property type="entry name" value="SERINE_THREONINE-PROTEIN KINASE NEKL-3"/>
    <property type="match status" value="1"/>
</dbReference>
<dbReference type="RefSeq" id="WP_380726854.1">
    <property type="nucleotide sequence ID" value="NZ_JBHTLK010000170.1"/>
</dbReference>
<dbReference type="EC" id="2.7.11.1" evidence="1"/>
<evidence type="ECO:0000256" key="6">
    <source>
        <dbReference type="ARBA" id="ARBA00022840"/>
    </source>
</evidence>
<sequence length="599" mass="59466">MANTHGNHLVPLGSGPTTSVYAGRGAAFKVFPAALDRRTRAALEREIAAWRRVPFTRLVHGVEELADGVTAVCCELCGHSLADRVRRDGPLPIAEVLDLGLVLAEALAAAHALGLVHGGVTASNVLIRATGETVLADGGLVARTAFPADPPVDFAAPETIREAVRDARTDLYGLGAVLFLALTGHVPHPARMGELAEQHLLRVLHAPVPDVDRPDVPPGLADLVRALLSPDPDARPTDAAAQLSRVAGSGFDDFADATPPSAFAPLGAYPAVSGPVVSGPVVPGPTVSGPAGSGVTLPGAPGSPFAGPPAGSPGTPDPPSAGPPAGSPGGHAESPGSPSAGLPAGSPGALAGAPGSPAESSPAGSTGVTPGGSSVGWSGAAEPGLPTGGSSGGGSSGGSPGVVLPGSPAGGSGSEPGRPGGVPLPSMTGGPVSGASPPDYFAVPPAPPVRLPLAEVKPGDKKDRSGKLGVAAGIVGALALFAAAPFLLLSEDPPAPPPTPPTVSAPQADAVQIEIVDAVDKVDHVVLTWRSSVDLDYLVIVAPEGQPNSRTVELRDLTMEIPVEPGRRYCFEVHGTDGYRSYASAPKGIREATCVKPPA</sequence>
<evidence type="ECO:0000256" key="5">
    <source>
        <dbReference type="ARBA" id="ARBA00022777"/>
    </source>
</evidence>
<dbReference type="Proteomes" id="UP001597168">
    <property type="component" value="Unassembled WGS sequence"/>
</dbReference>
<feature type="compositionally biased region" description="Gly residues" evidence="7">
    <location>
        <begin position="408"/>
        <end position="420"/>
    </location>
</feature>
<name>A0ABW3R0I2_9PSEU</name>
<reference evidence="10" key="1">
    <citation type="journal article" date="2019" name="Int. J. Syst. Evol. Microbiol.">
        <title>The Global Catalogue of Microorganisms (GCM) 10K type strain sequencing project: providing services to taxonomists for standard genome sequencing and annotation.</title>
        <authorList>
            <consortium name="The Broad Institute Genomics Platform"/>
            <consortium name="The Broad Institute Genome Sequencing Center for Infectious Disease"/>
            <person name="Wu L."/>
            <person name="Ma J."/>
        </authorList>
    </citation>
    <scope>NUCLEOTIDE SEQUENCE [LARGE SCALE GENOMIC DNA]</scope>
    <source>
        <strain evidence="10">CCUG 60214</strain>
    </source>
</reference>
<keyword evidence="2 9" id="KW-0723">Serine/threonine-protein kinase</keyword>
<keyword evidence="5 9" id="KW-0418">Kinase</keyword>